<name>A0ABT2FQJ6_9GAMM</name>
<dbReference type="EMBL" id="JAKOGG010000023">
    <property type="protein sequence ID" value="MCS4558613.1"/>
    <property type="molecule type" value="Genomic_DNA"/>
</dbReference>
<evidence type="ECO:0000313" key="3">
    <source>
        <dbReference type="Proteomes" id="UP001201549"/>
    </source>
</evidence>
<feature type="chain" id="PRO_5045095296" description="Lumazine-binding protein" evidence="1">
    <location>
        <begin position="21"/>
        <end position="145"/>
    </location>
</feature>
<keyword evidence="1" id="KW-0732">Signal</keyword>
<reference evidence="3" key="2">
    <citation type="submission" date="2023-07" db="EMBL/GenBank/DDBJ databases">
        <title>Shewanella mangrovi sp. nov., an acetaldehyde- degrading bacterium isolated from mangrove sediment.</title>
        <authorList>
            <person name="Liu Y."/>
        </authorList>
    </citation>
    <scope>NUCLEOTIDE SEQUENCE [LARGE SCALE GENOMIC DNA]</scope>
    <source>
        <strain evidence="3">C32</strain>
    </source>
</reference>
<evidence type="ECO:0000256" key="1">
    <source>
        <dbReference type="SAM" id="SignalP"/>
    </source>
</evidence>
<evidence type="ECO:0000313" key="2">
    <source>
        <dbReference type="EMBL" id="MCS4558613.1"/>
    </source>
</evidence>
<gene>
    <name evidence="2" type="ORF">L9G74_19425</name>
</gene>
<keyword evidence="3" id="KW-1185">Reference proteome</keyword>
<comment type="caution">
    <text evidence="2">The sequence shown here is derived from an EMBL/GenBank/DDBJ whole genome shotgun (WGS) entry which is preliminary data.</text>
</comment>
<evidence type="ECO:0008006" key="4">
    <source>
        <dbReference type="Google" id="ProtNLM"/>
    </source>
</evidence>
<dbReference type="Proteomes" id="UP001201549">
    <property type="component" value="Unassembled WGS sequence"/>
</dbReference>
<sequence length="145" mass="16592">MKRILAVMTGALLISATAHAEQPNFGFNATDNQDPIFVKKCLAYKQSLVDGDKQKLLSFVDPKLQEKFGERLQNMIDKMIAKRQKEMQQADYKLDYIRIVKMENMIKPDKNIAAVSLRYAAEKSGISEGCGFERLKDNTWQIVFK</sequence>
<protein>
    <recommendedName>
        <fullName evidence="4">Lumazine-binding protein</fullName>
    </recommendedName>
</protein>
<proteinExistence type="predicted"/>
<dbReference type="RefSeq" id="WP_238898429.1">
    <property type="nucleotide sequence ID" value="NZ_JAKOGG010000023.1"/>
</dbReference>
<feature type="signal peptide" evidence="1">
    <location>
        <begin position="1"/>
        <end position="20"/>
    </location>
</feature>
<organism evidence="2 3">
    <name type="scientific">Shewanella electrica</name>
    <dbReference type="NCBI Taxonomy" id="515560"/>
    <lineage>
        <taxon>Bacteria</taxon>
        <taxon>Pseudomonadati</taxon>
        <taxon>Pseudomonadota</taxon>
        <taxon>Gammaproteobacteria</taxon>
        <taxon>Alteromonadales</taxon>
        <taxon>Shewanellaceae</taxon>
        <taxon>Shewanella</taxon>
    </lineage>
</organism>
<accession>A0ABT2FQJ6</accession>
<reference evidence="2 3" key="1">
    <citation type="submission" date="2022-02" db="EMBL/GenBank/DDBJ databases">
        <authorList>
            <person name="Zhuang L."/>
        </authorList>
    </citation>
    <scope>NUCLEOTIDE SEQUENCE [LARGE SCALE GENOMIC DNA]</scope>
    <source>
        <strain evidence="2 3">C32</strain>
    </source>
</reference>